<dbReference type="PROSITE" id="PS50005">
    <property type="entry name" value="TPR"/>
    <property type="match status" value="1"/>
</dbReference>
<dbReference type="Gene3D" id="1.25.40.10">
    <property type="entry name" value="Tetratricopeptide repeat domain"/>
    <property type="match status" value="2"/>
</dbReference>
<organism evidence="2 3">
    <name type="scientific">Amycolatopsis minnesotensis</name>
    <dbReference type="NCBI Taxonomy" id="337894"/>
    <lineage>
        <taxon>Bacteria</taxon>
        <taxon>Bacillati</taxon>
        <taxon>Actinomycetota</taxon>
        <taxon>Actinomycetes</taxon>
        <taxon>Pseudonocardiales</taxon>
        <taxon>Pseudonocardiaceae</taxon>
        <taxon>Amycolatopsis</taxon>
    </lineage>
</organism>
<dbReference type="InterPro" id="IPR019734">
    <property type="entry name" value="TPR_rpt"/>
</dbReference>
<dbReference type="Proteomes" id="UP001501116">
    <property type="component" value="Unassembled WGS sequence"/>
</dbReference>
<dbReference type="EMBL" id="BAAANN010000001">
    <property type="protein sequence ID" value="GAA1937281.1"/>
    <property type="molecule type" value="Genomic_DNA"/>
</dbReference>
<keyword evidence="1" id="KW-0802">TPR repeat</keyword>
<gene>
    <name evidence="2" type="ORF">GCM10009754_00390</name>
</gene>
<dbReference type="SMART" id="SM00028">
    <property type="entry name" value="TPR"/>
    <property type="match status" value="4"/>
</dbReference>
<accession>A0ABP5B8T2</accession>
<dbReference type="Pfam" id="PF13424">
    <property type="entry name" value="TPR_12"/>
    <property type="match status" value="1"/>
</dbReference>
<dbReference type="RefSeq" id="WP_344411964.1">
    <property type="nucleotide sequence ID" value="NZ_BAAANN010000001.1"/>
</dbReference>
<protein>
    <submittedName>
        <fullName evidence="2">Tetratricopeptide repeat protein</fullName>
    </submittedName>
</protein>
<keyword evidence="3" id="KW-1185">Reference proteome</keyword>
<proteinExistence type="predicted"/>
<comment type="caution">
    <text evidence="2">The sequence shown here is derived from an EMBL/GenBank/DDBJ whole genome shotgun (WGS) entry which is preliminary data.</text>
</comment>
<dbReference type="SUPFAM" id="SSF48452">
    <property type="entry name" value="TPR-like"/>
    <property type="match status" value="2"/>
</dbReference>
<dbReference type="InterPro" id="IPR011990">
    <property type="entry name" value="TPR-like_helical_dom_sf"/>
</dbReference>
<reference evidence="3" key="1">
    <citation type="journal article" date="2019" name="Int. J. Syst. Evol. Microbiol.">
        <title>The Global Catalogue of Microorganisms (GCM) 10K type strain sequencing project: providing services to taxonomists for standard genome sequencing and annotation.</title>
        <authorList>
            <consortium name="The Broad Institute Genomics Platform"/>
            <consortium name="The Broad Institute Genome Sequencing Center for Infectious Disease"/>
            <person name="Wu L."/>
            <person name="Ma J."/>
        </authorList>
    </citation>
    <scope>NUCLEOTIDE SEQUENCE [LARGE SCALE GENOMIC DNA]</scope>
    <source>
        <strain evidence="3">JCM 14545</strain>
    </source>
</reference>
<dbReference type="Pfam" id="PF13432">
    <property type="entry name" value="TPR_16"/>
    <property type="match status" value="2"/>
</dbReference>
<name>A0ABP5B8T2_9PSEU</name>
<feature type="repeat" description="TPR" evidence="1">
    <location>
        <begin position="591"/>
        <end position="624"/>
    </location>
</feature>
<evidence type="ECO:0000256" key="1">
    <source>
        <dbReference type="PROSITE-ProRule" id="PRU00339"/>
    </source>
</evidence>
<evidence type="ECO:0000313" key="2">
    <source>
        <dbReference type="EMBL" id="GAA1937281.1"/>
    </source>
</evidence>
<sequence length="698" mass="75050">MSRAPSADVAAELVAEHYRGEDYRDTRLDVLCEILNLSKGALNNRFDGKRPLLIMAALFAWRQWPGRSPGTCTSISRARTVMHDGIRSVAEFLNHERALMTQLVIGLGDLSNYEKRGGETGWNSENLGDPWAPVLREARLRARWTGFAGLLGSHTAAAGRAVGQLDAADHESTGAALSDLVLRTWWQNTQASPTTIADQLVGLWFDGCFAAKLGSWVGRADVAEIQARRSLRPEHAPTWRVASQAELGTALMSGQTLWRRAMKELDTALAEHRRMDPVLRGQLSPLLMASLYSRVGQSAFQFGDFVRAEASLEQALTAAEATGNDQDLARACTNLADLYLRTDRVAKAVELARQAVASRPLRPPFSSPVPRLWDNAVISSAVLVRCELEAGRVIDAVNRARDLVAVVTGHDGRTVAPSGPAAAAAWSCQGRALLAAGHSAAALESLDKAATVADTAAGVNSLPARQARVLRARCLLMRGDVGDARLLLEALAENEEWIAENMSFRHALAVRRWLGLTQLAGGYPDAGAETLTVGFAQLAEHHLPTSDRLVVDYRRALAQAAVAQGRPGTAVADLAQLVDEQLSAPPLPRRLRLLADLGEAYVADGDPDRALRVFRQALATTKTSGVDGSHPAILAIAVALAELSGADSDLEALRHLVRPALLRHGLRTLEEGHPLVRRADGLLAPAGKAGRGQKQLPQ</sequence>
<evidence type="ECO:0000313" key="3">
    <source>
        <dbReference type="Proteomes" id="UP001501116"/>
    </source>
</evidence>